<dbReference type="InterPro" id="IPR040315">
    <property type="entry name" value="WDR46/Utp7"/>
</dbReference>
<evidence type="ECO:0000256" key="7">
    <source>
        <dbReference type="SAM" id="MobiDB-lite"/>
    </source>
</evidence>
<evidence type="ECO:0000256" key="2">
    <source>
        <dbReference type="ARBA" id="ARBA00022552"/>
    </source>
</evidence>
<reference evidence="9" key="1">
    <citation type="journal article" date="2013" name="Curr. Biol.">
        <title>Paratrypanosoma is a novel early-branching trypanosomatid.</title>
        <authorList>
            <person name="Flegontov P."/>
            <person name="Votypka J."/>
            <person name="Skalicky T."/>
            <person name="Logacheva M.D."/>
            <person name="Penin A.A."/>
            <person name="Tanifuji G."/>
            <person name="Onodera N.T."/>
            <person name="Kondrashov A.S."/>
            <person name="Volf P."/>
            <person name="Archibald J.M."/>
            <person name="Lukes J."/>
        </authorList>
    </citation>
    <scope>NUCLEOTIDE SEQUENCE</scope>
    <source>
        <strain evidence="9">CUL13</strain>
    </source>
</reference>
<feature type="region of interest" description="Disordered" evidence="7">
    <location>
        <begin position="565"/>
        <end position="695"/>
    </location>
</feature>
<dbReference type="FunFam" id="2.130.10.10:FF:000378">
    <property type="entry name" value="U3 small nucleolar RNA-associated protein 7"/>
    <property type="match status" value="1"/>
</dbReference>
<dbReference type="AlphaFoldDB" id="U3LNP5"/>
<dbReference type="SMART" id="SM00320">
    <property type="entry name" value="WD40"/>
    <property type="match status" value="3"/>
</dbReference>
<dbReference type="Pfam" id="PF00400">
    <property type="entry name" value="WD40"/>
    <property type="match status" value="1"/>
</dbReference>
<dbReference type="GO" id="GO:0032040">
    <property type="term" value="C:small-subunit processome"/>
    <property type="evidence" value="ECO:0007669"/>
    <property type="project" value="TreeGrafter"/>
</dbReference>
<sequence length="707" mass="78862">MAGGVPEVGRCRFEPQQEPSQHTTAATMSSKEVAAAVAAIAPTKPTALSSRGREKAELMGDHKDKELMALEKQRKRELRMAKRESEKQFIQGRWLSDAAAMQNPRVRKHEAFQRHAPKKLAQMSNWLKLEDSATGIETEEREVVDRVTQADLVQSVDIQTAAKKYSLTLDKLGPYKIDYTINGTHLLLAGLRGHLANIRWKDFVLNGEVQLKDKINDAIFLVDHTMTAVAQKKYVYMYTKDGAEMHILSKMINMDRLAYLSRHMLLAAASSKYSVMQYMDISTGQELGAKVPSVMRDPMACMAVNPSNGVVTTCDLRGVVKFWSPSVVDPLVQLKGHKGVIDCVRFHDEGRFFVTLSSSDHKMKIWDCRTLRALEEYAVTYTFNTVDISSSGLVALGGGTNIQIWKGMFTSSKPNAPYMKFGLGYGNIAESVRFCPFEDVLGVGTSRGFQSLIIPGSGEANPDFYYANPHETERHRKERVVKQLLDKLPVDLISMDIQVPGVNVDRLAEYNKNIAADRRSRAIREKKMRRADRSLGDQATIGVVSASIGDDDELEETVGVKEKGVTKDLRTRKERQQDKAREKKMKRWDQKDSADKVRSKQTMRHSKIVQKMRHKQQKEIHKKLSNGAAKESTGGTPRRLTDSGGVKRSRSGEGTSSQSREHGPIDASNGAAPVLSPTTPTPRKPRVEPLGLSRGMVSNAALKRLLL</sequence>
<dbReference type="GO" id="GO:0000462">
    <property type="term" value="P:maturation of SSU-rRNA from tricistronic rRNA transcript (SSU-rRNA, 5.8S rRNA, LSU-rRNA)"/>
    <property type="evidence" value="ECO:0007669"/>
    <property type="project" value="TreeGrafter"/>
</dbReference>
<proteinExistence type="predicted"/>
<dbReference type="VEuPathDB" id="TriTrypDB:PCON_0076420"/>
<evidence type="ECO:0000259" key="8">
    <source>
        <dbReference type="SMART" id="SM01033"/>
    </source>
</evidence>
<protein>
    <recommendedName>
        <fullName evidence="8">BING4 C-terminal domain-containing protein</fullName>
    </recommendedName>
</protein>
<dbReference type="PROSITE" id="PS50082">
    <property type="entry name" value="WD_REPEATS_2"/>
    <property type="match status" value="1"/>
</dbReference>
<evidence type="ECO:0000256" key="6">
    <source>
        <dbReference type="PROSITE-ProRule" id="PRU00221"/>
    </source>
</evidence>
<dbReference type="InterPro" id="IPR036322">
    <property type="entry name" value="WD40_repeat_dom_sf"/>
</dbReference>
<feature type="compositionally biased region" description="Basic residues" evidence="7">
    <location>
        <begin position="599"/>
        <end position="624"/>
    </location>
</feature>
<organism evidence="9">
    <name type="scientific">Paratrypanosoma confusum</name>
    <dbReference type="NCBI Taxonomy" id="1470209"/>
    <lineage>
        <taxon>Eukaryota</taxon>
        <taxon>Discoba</taxon>
        <taxon>Euglenozoa</taxon>
        <taxon>Kinetoplastea</taxon>
        <taxon>Metakinetoplastina</taxon>
        <taxon>Trypanosomatida</taxon>
        <taxon>Trypanosomatidae</taxon>
        <taxon>Paratrypanosoma</taxon>
    </lineage>
</organism>
<feature type="region of interest" description="Disordered" evidence="7">
    <location>
        <begin position="1"/>
        <end position="27"/>
    </location>
</feature>
<dbReference type="PANTHER" id="PTHR14085:SF3">
    <property type="entry name" value="WD REPEAT-CONTAINING PROTEIN 46"/>
    <property type="match status" value="1"/>
</dbReference>
<evidence type="ECO:0000256" key="5">
    <source>
        <dbReference type="ARBA" id="ARBA00023242"/>
    </source>
</evidence>
<evidence type="ECO:0000256" key="1">
    <source>
        <dbReference type="ARBA" id="ARBA00004604"/>
    </source>
</evidence>
<dbReference type="Pfam" id="PF08149">
    <property type="entry name" value="BING4CT"/>
    <property type="match status" value="1"/>
</dbReference>
<dbReference type="GO" id="GO:0030686">
    <property type="term" value="C:90S preribosome"/>
    <property type="evidence" value="ECO:0007669"/>
    <property type="project" value="TreeGrafter"/>
</dbReference>
<dbReference type="SUPFAM" id="SSF50978">
    <property type="entry name" value="WD40 repeat-like"/>
    <property type="match status" value="1"/>
</dbReference>
<dbReference type="InterPro" id="IPR015943">
    <property type="entry name" value="WD40/YVTN_repeat-like_dom_sf"/>
</dbReference>
<keyword evidence="2" id="KW-0698">rRNA processing</keyword>
<dbReference type="InterPro" id="IPR001680">
    <property type="entry name" value="WD40_rpt"/>
</dbReference>
<accession>U3LNP5</accession>
<feature type="compositionally biased region" description="Polar residues" evidence="7">
    <location>
        <begin position="17"/>
        <end position="27"/>
    </location>
</feature>
<evidence type="ECO:0000256" key="4">
    <source>
        <dbReference type="ARBA" id="ARBA00022737"/>
    </source>
</evidence>
<keyword evidence="4" id="KW-0677">Repeat</keyword>
<dbReference type="SMART" id="SM01033">
    <property type="entry name" value="BING4CT"/>
    <property type="match status" value="1"/>
</dbReference>
<dbReference type="EMBL" id="KC534750">
    <property type="protein sequence ID" value="AGG11519.1"/>
    <property type="molecule type" value="Genomic_DNA"/>
</dbReference>
<feature type="non-terminal residue" evidence="9">
    <location>
        <position position="707"/>
    </location>
</feature>
<name>U3LNP5_9TRYP</name>
<dbReference type="Gene3D" id="2.130.10.10">
    <property type="entry name" value="YVTN repeat-like/Quinoprotein amine dehydrogenase"/>
    <property type="match status" value="1"/>
</dbReference>
<evidence type="ECO:0000256" key="3">
    <source>
        <dbReference type="ARBA" id="ARBA00022574"/>
    </source>
</evidence>
<dbReference type="PANTHER" id="PTHR14085">
    <property type="entry name" value="WD-REPEAT PROTEIN BING4"/>
    <property type="match status" value="1"/>
</dbReference>
<comment type="subcellular location">
    <subcellularLocation>
        <location evidence="1">Nucleus</location>
        <location evidence="1">Nucleolus</location>
    </subcellularLocation>
</comment>
<feature type="compositionally biased region" description="Basic and acidic residues" evidence="7">
    <location>
        <begin position="565"/>
        <end position="598"/>
    </location>
</feature>
<keyword evidence="5" id="KW-0539">Nucleus</keyword>
<feature type="domain" description="BING4 C-terminal" evidence="8">
    <location>
        <begin position="417"/>
        <end position="497"/>
    </location>
</feature>
<keyword evidence="3 6" id="KW-0853">WD repeat</keyword>
<feature type="repeat" description="WD" evidence="6">
    <location>
        <begin position="334"/>
        <end position="376"/>
    </location>
</feature>
<dbReference type="InterPro" id="IPR012952">
    <property type="entry name" value="BING4_C_dom"/>
</dbReference>
<evidence type="ECO:0000313" key="9">
    <source>
        <dbReference type="EMBL" id="AGG11519.1"/>
    </source>
</evidence>